<feature type="compositionally biased region" description="Polar residues" evidence="1">
    <location>
        <begin position="145"/>
        <end position="161"/>
    </location>
</feature>
<protein>
    <submittedName>
        <fullName evidence="2">Uncharacterized protein</fullName>
    </submittedName>
</protein>
<dbReference type="EMBL" id="LR877161">
    <property type="protein sequence ID" value="CAD2220520.1"/>
    <property type="molecule type" value="Genomic_DNA"/>
</dbReference>
<evidence type="ECO:0000256" key="1">
    <source>
        <dbReference type="SAM" id="MobiDB-lite"/>
    </source>
</evidence>
<gene>
    <name evidence="2" type="ORF">ADEAN_000804200</name>
</gene>
<reference evidence="2 3" key="1">
    <citation type="submission" date="2020-08" db="EMBL/GenBank/DDBJ databases">
        <authorList>
            <person name="Newling K."/>
            <person name="Davey J."/>
            <person name="Forrester S."/>
        </authorList>
    </citation>
    <scope>NUCLEOTIDE SEQUENCE [LARGE SCALE GENOMIC DNA]</scope>
    <source>
        <strain evidence="3">Crithidia deanei Carvalho (ATCC PRA-265)</strain>
    </source>
</reference>
<evidence type="ECO:0000313" key="2">
    <source>
        <dbReference type="EMBL" id="CAD2220520.1"/>
    </source>
</evidence>
<dbReference type="AlphaFoldDB" id="A0A7G2CKY5"/>
<feature type="compositionally biased region" description="Basic and acidic residues" evidence="1">
    <location>
        <begin position="1"/>
        <end position="17"/>
    </location>
</feature>
<proteinExistence type="predicted"/>
<dbReference type="VEuPathDB" id="TriTrypDB:ADEAN_000804200"/>
<feature type="region of interest" description="Disordered" evidence="1">
    <location>
        <begin position="77"/>
        <end position="196"/>
    </location>
</feature>
<dbReference type="Proteomes" id="UP000515908">
    <property type="component" value="Chromosome 17"/>
</dbReference>
<name>A0A7G2CKY5_9TRYP</name>
<feature type="region of interest" description="Disordered" evidence="1">
    <location>
        <begin position="1"/>
        <end position="20"/>
    </location>
</feature>
<accession>A0A7G2CKY5</accession>
<keyword evidence="3" id="KW-1185">Reference proteome</keyword>
<evidence type="ECO:0000313" key="3">
    <source>
        <dbReference type="Proteomes" id="UP000515908"/>
    </source>
</evidence>
<feature type="compositionally biased region" description="Basic and acidic residues" evidence="1">
    <location>
        <begin position="110"/>
        <end position="119"/>
    </location>
</feature>
<organism evidence="2 3">
    <name type="scientific">Angomonas deanei</name>
    <dbReference type="NCBI Taxonomy" id="59799"/>
    <lineage>
        <taxon>Eukaryota</taxon>
        <taxon>Discoba</taxon>
        <taxon>Euglenozoa</taxon>
        <taxon>Kinetoplastea</taxon>
        <taxon>Metakinetoplastina</taxon>
        <taxon>Trypanosomatida</taxon>
        <taxon>Trypanosomatidae</taxon>
        <taxon>Strigomonadinae</taxon>
        <taxon>Angomonas</taxon>
    </lineage>
</organism>
<sequence length="196" mass="21478">MILSLTKKEEDDEKVHQDPPVVSTVISNAYRGVALARSPSPWTPGMEVVLSPRSSMSRSCSLAAAENRFCGQTAALPAKETEQENQPTMNGNSPPPKQPIRVWDTTGPAKTDRKEKMEESSATLTEDAVLLQDRLSKPLFRPPNSEHNSTNVSVLSDSTNLPYGEKRGNKLANVTNQSHGPKEQVPSAPPSRIYRM</sequence>